<accession>A0A4R6VDC4</accession>
<dbReference type="Pfam" id="PF10833">
    <property type="entry name" value="DUF2572"/>
    <property type="match status" value="1"/>
</dbReference>
<evidence type="ECO:0000313" key="2">
    <source>
        <dbReference type="Proteomes" id="UP000295657"/>
    </source>
</evidence>
<protein>
    <submittedName>
        <fullName evidence="1">Uncharacterized protein DUF2572</fullName>
    </submittedName>
</protein>
<dbReference type="RefSeq" id="WP_133543198.1">
    <property type="nucleotide sequence ID" value="NZ_SNYQ01000001.1"/>
</dbReference>
<dbReference type="InterPro" id="IPR022543">
    <property type="entry name" value="DUF2572"/>
</dbReference>
<dbReference type="OrthoDB" id="5686653at2"/>
<comment type="caution">
    <text evidence="1">The sequence shown here is derived from an EMBL/GenBank/DDBJ whole genome shotgun (WGS) entry which is preliminary data.</text>
</comment>
<evidence type="ECO:0000313" key="1">
    <source>
        <dbReference type="EMBL" id="TDQ59886.1"/>
    </source>
</evidence>
<dbReference type="EMBL" id="SNYQ01000001">
    <property type="protein sequence ID" value="TDQ59886.1"/>
    <property type="molecule type" value="Genomic_DNA"/>
</dbReference>
<name>A0A4R6VDC4_9PAST</name>
<dbReference type="Proteomes" id="UP000295657">
    <property type="component" value="Unassembled WGS sequence"/>
</dbReference>
<reference evidence="1 2" key="1">
    <citation type="submission" date="2019-03" db="EMBL/GenBank/DDBJ databases">
        <title>Genomic Encyclopedia of Type Strains, Phase IV (KMG-IV): sequencing the most valuable type-strain genomes for metagenomic binning, comparative biology and taxonomic classification.</title>
        <authorList>
            <person name="Goeker M."/>
        </authorList>
    </citation>
    <scope>NUCLEOTIDE SEQUENCE [LARGE SCALE GENOMIC DNA]</scope>
    <source>
        <strain evidence="1 2">DSM 28403</strain>
    </source>
</reference>
<proteinExistence type="predicted"/>
<sequence length="226" mass="25799">MVNMLRRGVVNISILVFLIAFLLLMQRFTDEGISLHQGIIAQRQNYMQQQHWLLEQSMGGRHSVCKNIPTTYAANTYVVVFRSSHPEAKLKQFLICRRHRLFQRLPTKGINEGGFPLFVHLESLPFFRSQLEDAASLYENKLYWFSGSDNQWELNGNIYALVVAEGNLTLRGKGKISGAVITGGKLQRSEGIQITYHAGTIAGAEQGYRLWRLAEKSWHDFEANKL</sequence>
<organism evidence="1 2">
    <name type="scientific">Mesocricetibacter intestinalis</name>
    <dbReference type="NCBI Taxonomy" id="1521930"/>
    <lineage>
        <taxon>Bacteria</taxon>
        <taxon>Pseudomonadati</taxon>
        <taxon>Pseudomonadota</taxon>
        <taxon>Gammaproteobacteria</taxon>
        <taxon>Pasteurellales</taxon>
        <taxon>Pasteurellaceae</taxon>
        <taxon>Mesocricetibacter</taxon>
    </lineage>
</organism>
<dbReference type="AlphaFoldDB" id="A0A4R6VDC4"/>
<keyword evidence="2" id="KW-1185">Reference proteome</keyword>
<gene>
    <name evidence="1" type="ORF">EDC45_0553</name>
</gene>